<keyword evidence="3" id="KW-1185">Reference proteome</keyword>
<evidence type="ECO:0000313" key="2">
    <source>
        <dbReference type="EMBL" id="SCG85597.1"/>
    </source>
</evidence>
<evidence type="ECO:0000313" key="3">
    <source>
        <dbReference type="Proteomes" id="UP000094707"/>
    </source>
</evidence>
<gene>
    <name evidence="2" type="ORF">MCBB_1037</name>
</gene>
<reference evidence="2 3" key="1">
    <citation type="submission" date="2016-08" db="EMBL/GenBank/DDBJ databases">
        <authorList>
            <person name="Seilhamer J.J."/>
        </authorList>
    </citation>
    <scope>NUCLEOTIDE SEQUENCE [LARGE SCALE GENOMIC DNA]</scope>
    <source>
        <strain evidence="2">Buetzberg</strain>
    </source>
</reference>
<name>A0A1D3L1X1_9EURY</name>
<keyword evidence="1" id="KW-1133">Transmembrane helix</keyword>
<dbReference type="AlphaFoldDB" id="A0A1D3L1X1"/>
<feature type="transmembrane region" description="Helical" evidence="1">
    <location>
        <begin position="7"/>
        <end position="25"/>
    </location>
</feature>
<feature type="transmembrane region" description="Helical" evidence="1">
    <location>
        <begin position="31"/>
        <end position="49"/>
    </location>
</feature>
<dbReference type="KEGG" id="mcub:MCBB_1037"/>
<accession>A0A1D3L1X1</accession>
<protein>
    <submittedName>
        <fullName evidence="2">Region of a membrane-bound protein predicted to be embedded in the membrane</fullName>
    </submittedName>
</protein>
<dbReference type="EMBL" id="LT607756">
    <property type="protein sequence ID" value="SCG85597.1"/>
    <property type="molecule type" value="Genomic_DNA"/>
</dbReference>
<sequence>MEPAKMSGSAMLILGIIIAIVIWLIPAFIYIYAWLAAIFLIIGGLVTMLSGG</sequence>
<dbReference type="PATRIC" id="fig|129848.4.peg.1045"/>
<proteinExistence type="predicted"/>
<keyword evidence="1" id="KW-0812">Transmembrane</keyword>
<dbReference type="Proteomes" id="UP000094707">
    <property type="component" value="Chromosome I"/>
</dbReference>
<evidence type="ECO:0000256" key="1">
    <source>
        <dbReference type="SAM" id="Phobius"/>
    </source>
</evidence>
<keyword evidence="1" id="KW-0472">Membrane</keyword>
<organism evidence="2 3">
    <name type="scientific">Methanobacterium congolense</name>
    <dbReference type="NCBI Taxonomy" id="118062"/>
    <lineage>
        <taxon>Archaea</taxon>
        <taxon>Methanobacteriati</taxon>
        <taxon>Methanobacteriota</taxon>
        <taxon>Methanomada group</taxon>
        <taxon>Methanobacteria</taxon>
        <taxon>Methanobacteriales</taxon>
        <taxon>Methanobacteriaceae</taxon>
        <taxon>Methanobacterium</taxon>
    </lineage>
</organism>